<comment type="subcellular location">
    <subcellularLocation>
        <location evidence="1">Golgi apparatus membrane</location>
        <topology evidence="1">Single-pass type II membrane protein</topology>
    </subcellularLocation>
</comment>
<dbReference type="EMBL" id="QEFC01002096">
    <property type="protein sequence ID" value="KAE9454725.1"/>
    <property type="molecule type" value="Genomic_DNA"/>
</dbReference>
<gene>
    <name evidence="7" type="ORF">C3L33_13367</name>
</gene>
<dbReference type="Proteomes" id="UP000428333">
    <property type="component" value="Linkage Group LG08"/>
</dbReference>
<organism evidence="7 8">
    <name type="scientific">Rhododendron williamsianum</name>
    <dbReference type="NCBI Taxonomy" id="262921"/>
    <lineage>
        <taxon>Eukaryota</taxon>
        <taxon>Viridiplantae</taxon>
        <taxon>Streptophyta</taxon>
        <taxon>Embryophyta</taxon>
        <taxon>Tracheophyta</taxon>
        <taxon>Spermatophyta</taxon>
        <taxon>Magnoliopsida</taxon>
        <taxon>eudicotyledons</taxon>
        <taxon>Gunneridae</taxon>
        <taxon>Pentapetalae</taxon>
        <taxon>asterids</taxon>
        <taxon>Ericales</taxon>
        <taxon>Ericaceae</taxon>
        <taxon>Ericoideae</taxon>
        <taxon>Rhodoreae</taxon>
        <taxon>Rhododendron</taxon>
    </lineage>
</organism>
<keyword evidence="5" id="KW-0333">Golgi apparatus</keyword>
<keyword evidence="8" id="KW-1185">Reference proteome</keyword>
<dbReference type="OrthoDB" id="1924787at2759"/>
<evidence type="ECO:0000256" key="3">
    <source>
        <dbReference type="ARBA" id="ARBA00022676"/>
    </source>
</evidence>
<keyword evidence="4" id="KW-0735">Signal-anchor</keyword>
<protein>
    <recommendedName>
        <fullName evidence="6">Exostosin GT47 domain-containing protein</fullName>
    </recommendedName>
</protein>
<evidence type="ECO:0000256" key="5">
    <source>
        <dbReference type="ARBA" id="ARBA00023034"/>
    </source>
</evidence>
<comment type="caution">
    <text evidence="7">The sequence shown here is derived from an EMBL/GenBank/DDBJ whole genome shotgun (WGS) entry which is preliminary data.</text>
</comment>
<feature type="domain" description="Exostosin GT47" evidence="6">
    <location>
        <begin position="49"/>
        <end position="156"/>
    </location>
</feature>
<reference evidence="7 8" key="1">
    <citation type="journal article" date="2019" name="Genome Biol. Evol.">
        <title>The Rhododendron genome and chromosomal organization provide insight into shared whole-genome duplications across the heath family (Ericaceae).</title>
        <authorList>
            <person name="Soza V.L."/>
            <person name="Lindsley D."/>
            <person name="Waalkes A."/>
            <person name="Ramage E."/>
            <person name="Patwardhan R.P."/>
            <person name="Burton J.N."/>
            <person name="Adey A."/>
            <person name="Kumar A."/>
            <person name="Qiu R."/>
            <person name="Shendure J."/>
            <person name="Hall B."/>
        </authorList>
    </citation>
    <scope>NUCLEOTIDE SEQUENCE [LARGE SCALE GENOMIC DNA]</scope>
    <source>
        <strain evidence="7">RSF 1966-606</strain>
    </source>
</reference>
<name>A0A6A4LAR1_9ERIC</name>
<comment type="similarity">
    <text evidence="2">Belongs to the glycosyltransferase 47 family.</text>
</comment>
<accession>A0A6A4LAR1</accession>
<sequence length="204" mass="23911">MKVLGKTMFSLLSIVILTLTYSIFIETLDLRSHFFPLLNVTVELNRTDSPLKVYMYDLPRRFNVGMLSLQRSNETPVTWRDLPTWPRNSGLGKQHSVEYWMMASLLSEGEDPTREAIRVLDPNLADAFFVPFFSSLSFNKHGRNMTNPATEIDRQLQELEQNYKICEVAWKAMRPVQLTFQYYARYSTGRRGIEREMKMLLRVK</sequence>
<evidence type="ECO:0000256" key="4">
    <source>
        <dbReference type="ARBA" id="ARBA00022968"/>
    </source>
</evidence>
<dbReference type="GO" id="GO:0016757">
    <property type="term" value="F:glycosyltransferase activity"/>
    <property type="evidence" value="ECO:0007669"/>
    <property type="project" value="UniProtKB-KW"/>
</dbReference>
<dbReference type="GO" id="GO:0000139">
    <property type="term" value="C:Golgi membrane"/>
    <property type="evidence" value="ECO:0007669"/>
    <property type="project" value="UniProtKB-SubCell"/>
</dbReference>
<proteinExistence type="inferred from homology"/>
<dbReference type="Pfam" id="PF03016">
    <property type="entry name" value="Exostosin_GT47"/>
    <property type="match status" value="1"/>
</dbReference>
<evidence type="ECO:0000313" key="8">
    <source>
        <dbReference type="Proteomes" id="UP000428333"/>
    </source>
</evidence>
<dbReference type="PANTHER" id="PTHR11062:SF48">
    <property type="entry name" value="OJ1485_B09.5 PROTEIN"/>
    <property type="match status" value="1"/>
</dbReference>
<dbReference type="InterPro" id="IPR004263">
    <property type="entry name" value="Exostosin"/>
</dbReference>
<evidence type="ECO:0000256" key="2">
    <source>
        <dbReference type="ARBA" id="ARBA00010271"/>
    </source>
</evidence>
<evidence type="ECO:0000259" key="6">
    <source>
        <dbReference type="Pfam" id="PF03016"/>
    </source>
</evidence>
<evidence type="ECO:0000256" key="1">
    <source>
        <dbReference type="ARBA" id="ARBA00004323"/>
    </source>
</evidence>
<keyword evidence="3" id="KW-0808">Transferase</keyword>
<keyword evidence="3" id="KW-0328">Glycosyltransferase</keyword>
<evidence type="ECO:0000313" key="7">
    <source>
        <dbReference type="EMBL" id="KAE9454725.1"/>
    </source>
</evidence>
<dbReference type="InterPro" id="IPR040911">
    <property type="entry name" value="Exostosin_GT47"/>
</dbReference>
<feature type="non-terminal residue" evidence="7">
    <location>
        <position position="1"/>
    </location>
</feature>
<dbReference type="PANTHER" id="PTHR11062">
    <property type="entry name" value="EXOSTOSIN HEPARAN SULFATE GLYCOSYLTRANSFERASE -RELATED"/>
    <property type="match status" value="1"/>
</dbReference>
<dbReference type="AlphaFoldDB" id="A0A6A4LAR1"/>
<keyword evidence="4" id="KW-0812">Transmembrane</keyword>